<dbReference type="RefSeq" id="WP_197160975.1">
    <property type="nucleotide sequence ID" value="NZ_JADZGI010000001.1"/>
</dbReference>
<feature type="transmembrane region" description="Helical" evidence="3">
    <location>
        <begin position="79"/>
        <end position="104"/>
    </location>
</feature>
<dbReference type="PRINTS" id="PR00950">
    <property type="entry name" value="TYPE3IMSPROT"/>
</dbReference>
<proteinExistence type="inferred from homology"/>
<protein>
    <submittedName>
        <fullName evidence="4">EscU/YscU/HrcU family type III secretion system export apparatus switch protein</fullName>
    </submittedName>
</protein>
<name>A0A931HAD5_9SPHN</name>
<accession>A0A931HAD5</accession>
<dbReference type="Gene3D" id="3.40.1690.10">
    <property type="entry name" value="secretion proteins EscU"/>
    <property type="match status" value="1"/>
</dbReference>
<keyword evidence="5" id="KW-1185">Reference proteome</keyword>
<keyword evidence="3" id="KW-0812">Transmembrane</keyword>
<comment type="caution">
    <text evidence="4">The sequence shown here is derived from an EMBL/GenBank/DDBJ whole genome shotgun (WGS) entry which is preliminary data.</text>
</comment>
<keyword evidence="3" id="KW-1133">Transmembrane helix</keyword>
<comment type="similarity">
    <text evidence="1">Belongs to the type III secretion exporter family.</text>
</comment>
<gene>
    <name evidence="4" type="ORF">I5E68_03990</name>
</gene>
<evidence type="ECO:0000256" key="2">
    <source>
        <dbReference type="SAM" id="MobiDB-lite"/>
    </source>
</evidence>
<dbReference type="EMBL" id="JADZGI010000001">
    <property type="protein sequence ID" value="MBH0112114.1"/>
    <property type="molecule type" value="Genomic_DNA"/>
</dbReference>
<sequence length="378" mass="41245">MSESEGEKSHAPTPKRKRDAARKGDVIRSRELATAGAVAVGAAWFLLAGPWLLESLSMLLRTALRFGRADIDDFGVSRLLVQAMLAALPPVFLLGLAVILVSLLSQLGFGEGRWLGSNLAPKGSRIDPLKGLKRMFGPNGWIEMAKGVAKVTLLGTIAWLWAKDHALRLAQLGRGDLAGQLSDAWNSLALLLVWLAGGLAVIALIDFPIQLVRRLLRLKMTTQEMRDEHKETEGAPEKKAAIKERQRKIAMGGLVPAMQEAQFIIVNPIHFAVALGYDPEKAPAPVVLARGRGDKALAMRELAADYAVPVLEYPALARSIFYSVREKHMIKDDHFVAVAAILAFVLALKRGERREKPKVSVPVTLRFDADGRLDPTSV</sequence>
<dbReference type="PANTHER" id="PTHR30531">
    <property type="entry name" value="FLAGELLAR BIOSYNTHETIC PROTEIN FLHB"/>
    <property type="match status" value="1"/>
</dbReference>
<feature type="transmembrane region" description="Helical" evidence="3">
    <location>
        <begin position="32"/>
        <end position="53"/>
    </location>
</feature>
<dbReference type="GO" id="GO:0009306">
    <property type="term" value="P:protein secretion"/>
    <property type="evidence" value="ECO:0007669"/>
    <property type="project" value="InterPro"/>
</dbReference>
<dbReference type="InterPro" id="IPR029025">
    <property type="entry name" value="T3SS_substrate_exporter_C"/>
</dbReference>
<evidence type="ECO:0000313" key="5">
    <source>
        <dbReference type="Proteomes" id="UP000617634"/>
    </source>
</evidence>
<dbReference type="AlphaFoldDB" id="A0A931HAD5"/>
<feature type="transmembrane region" description="Helical" evidence="3">
    <location>
        <begin position="188"/>
        <end position="209"/>
    </location>
</feature>
<feature type="region of interest" description="Disordered" evidence="2">
    <location>
        <begin position="1"/>
        <end position="23"/>
    </location>
</feature>
<dbReference type="GO" id="GO:0005886">
    <property type="term" value="C:plasma membrane"/>
    <property type="evidence" value="ECO:0007669"/>
    <property type="project" value="TreeGrafter"/>
</dbReference>
<organism evidence="4 5">
    <name type="scientific">Novosphingobium aureum</name>
    <dbReference type="NCBI Taxonomy" id="2792964"/>
    <lineage>
        <taxon>Bacteria</taxon>
        <taxon>Pseudomonadati</taxon>
        <taxon>Pseudomonadota</taxon>
        <taxon>Alphaproteobacteria</taxon>
        <taxon>Sphingomonadales</taxon>
        <taxon>Sphingomonadaceae</taxon>
        <taxon>Novosphingobium</taxon>
    </lineage>
</organism>
<dbReference type="SUPFAM" id="SSF160544">
    <property type="entry name" value="EscU C-terminal domain-like"/>
    <property type="match status" value="1"/>
</dbReference>
<evidence type="ECO:0000256" key="3">
    <source>
        <dbReference type="SAM" id="Phobius"/>
    </source>
</evidence>
<dbReference type="InterPro" id="IPR006135">
    <property type="entry name" value="T3SS_substrate_exporter"/>
</dbReference>
<dbReference type="Proteomes" id="UP000617634">
    <property type="component" value="Unassembled WGS sequence"/>
</dbReference>
<feature type="compositionally biased region" description="Basic and acidic residues" evidence="2">
    <location>
        <begin position="1"/>
        <end position="10"/>
    </location>
</feature>
<dbReference type="PANTHER" id="PTHR30531:SF12">
    <property type="entry name" value="FLAGELLAR BIOSYNTHETIC PROTEIN FLHB"/>
    <property type="match status" value="1"/>
</dbReference>
<evidence type="ECO:0000256" key="1">
    <source>
        <dbReference type="ARBA" id="ARBA00010690"/>
    </source>
</evidence>
<evidence type="ECO:0000313" key="4">
    <source>
        <dbReference type="EMBL" id="MBH0112114.1"/>
    </source>
</evidence>
<dbReference type="Pfam" id="PF01312">
    <property type="entry name" value="Bac_export_2"/>
    <property type="match status" value="1"/>
</dbReference>
<keyword evidence="3" id="KW-0472">Membrane</keyword>
<reference evidence="4" key="1">
    <citation type="submission" date="2020-11" db="EMBL/GenBank/DDBJ databases">
        <title>Novosphingobium aureum sp. nov., a marine bacterium isolated from sediment of a salt flat.</title>
        <authorList>
            <person name="Yoo Y."/>
            <person name="Kim J.-J."/>
        </authorList>
    </citation>
    <scope>NUCLEOTIDE SEQUENCE</scope>
    <source>
        <strain evidence="4">YJ-S2-02</strain>
    </source>
</reference>